<gene>
    <name evidence="2" type="ORF">HY912_18040</name>
</gene>
<dbReference type="AlphaFoldDB" id="A0A9D6V9E9"/>
<proteinExistence type="predicted"/>
<keyword evidence="1" id="KW-0732">Signal</keyword>
<name>A0A9D6V9E9_9BACT</name>
<evidence type="ECO:0000256" key="1">
    <source>
        <dbReference type="SAM" id="SignalP"/>
    </source>
</evidence>
<evidence type="ECO:0000313" key="3">
    <source>
        <dbReference type="Proteomes" id="UP000807825"/>
    </source>
</evidence>
<comment type="caution">
    <text evidence="2">The sequence shown here is derived from an EMBL/GenBank/DDBJ whole genome shotgun (WGS) entry which is preliminary data.</text>
</comment>
<dbReference type="Proteomes" id="UP000807825">
    <property type="component" value="Unassembled WGS sequence"/>
</dbReference>
<organism evidence="2 3">
    <name type="scientific">Desulfomonile tiedjei</name>
    <dbReference type="NCBI Taxonomy" id="2358"/>
    <lineage>
        <taxon>Bacteria</taxon>
        <taxon>Pseudomonadati</taxon>
        <taxon>Thermodesulfobacteriota</taxon>
        <taxon>Desulfomonilia</taxon>
        <taxon>Desulfomonilales</taxon>
        <taxon>Desulfomonilaceae</taxon>
        <taxon>Desulfomonile</taxon>
    </lineage>
</organism>
<evidence type="ECO:0000313" key="2">
    <source>
        <dbReference type="EMBL" id="MBI5251392.1"/>
    </source>
</evidence>
<feature type="signal peptide" evidence="1">
    <location>
        <begin position="1"/>
        <end position="26"/>
    </location>
</feature>
<protein>
    <submittedName>
        <fullName evidence="2">Uncharacterized protein</fullName>
    </submittedName>
</protein>
<reference evidence="2" key="1">
    <citation type="submission" date="2020-07" db="EMBL/GenBank/DDBJ databases">
        <title>Huge and variable diversity of episymbiotic CPR bacteria and DPANN archaea in groundwater ecosystems.</title>
        <authorList>
            <person name="He C.Y."/>
            <person name="Keren R."/>
            <person name="Whittaker M."/>
            <person name="Farag I.F."/>
            <person name="Doudna J."/>
            <person name="Cate J.H.D."/>
            <person name="Banfield J.F."/>
        </authorList>
    </citation>
    <scope>NUCLEOTIDE SEQUENCE</scope>
    <source>
        <strain evidence="2">NC_groundwater_1664_Pr3_B-0.1um_52_9</strain>
    </source>
</reference>
<feature type="chain" id="PRO_5039599499" evidence="1">
    <location>
        <begin position="27"/>
        <end position="85"/>
    </location>
</feature>
<accession>A0A9D6V9E9</accession>
<dbReference type="EMBL" id="JACRDE010000470">
    <property type="protein sequence ID" value="MBI5251392.1"/>
    <property type="molecule type" value="Genomic_DNA"/>
</dbReference>
<sequence>MRKIKAFWITFVGFFLVLLWGNVATAQDNHFQDRDSCMANCRAMAARGDTYVGDRRVDPRMVYAMCVQKCDKRFWKDVEGEEEDE</sequence>